<dbReference type="EMBL" id="SOHJ01000004">
    <property type="protein sequence ID" value="TFD61554.1"/>
    <property type="molecule type" value="Genomic_DNA"/>
</dbReference>
<dbReference type="InterPro" id="IPR003148">
    <property type="entry name" value="RCK_N"/>
</dbReference>
<feature type="domain" description="RCK N-terminal" evidence="1">
    <location>
        <begin position="27"/>
        <end position="143"/>
    </location>
</feature>
<dbReference type="PANTHER" id="PTHR43833:SF7">
    <property type="entry name" value="KTR SYSTEM POTASSIUM UPTAKE PROTEIN C"/>
    <property type="match status" value="1"/>
</dbReference>
<dbReference type="PROSITE" id="PS51201">
    <property type="entry name" value="RCK_N"/>
    <property type="match status" value="1"/>
</dbReference>
<dbReference type="Gene3D" id="3.40.50.720">
    <property type="entry name" value="NAD(P)-binding Rossmann-like Domain"/>
    <property type="match status" value="1"/>
</dbReference>
<dbReference type="PROSITE" id="PS51202">
    <property type="entry name" value="RCK_C"/>
    <property type="match status" value="1"/>
</dbReference>
<dbReference type="PANTHER" id="PTHR43833">
    <property type="entry name" value="POTASSIUM CHANNEL PROTEIN 2-RELATED-RELATED"/>
    <property type="match status" value="1"/>
</dbReference>
<proteinExistence type="predicted"/>
<evidence type="ECO:0000313" key="4">
    <source>
        <dbReference type="Proteomes" id="UP000298170"/>
    </source>
</evidence>
<dbReference type="InterPro" id="IPR036721">
    <property type="entry name" value="RCK_C_sf"/>
</dbReference>
<name>A0A4R9AGM0_9MICO</name>
<comment type="caution">
    <text evidence="3">The sequence shown here is derived from an EMBL/GenBank/DDBJ whole genome shotgun (WGS) entry which is preliminary data.</text>
</comment>
<dbReference type="AlphaFoldDB" id="A0A4R9AGM0"/>
<evidence type="ECO:0000313" key="3">
    <source>
        <dbReference type="EMBL" id="TFD61554.1"/>
    </source>
</evidence>
<sequence>MNFPRKGRSLAKYSLFGHRDPARLAEAESVVVIGLGRFGSALALELMKSGTEVLGIDGDEEVVQMHNRLLTHVVRADSTKEATLRELSVPDFSSVVVAIGGDIQANILTASLLLKLGIANIWAKAVSDPHGEILTQLGVNHVIYPEKDMGKRVAHLVRGAMQDYIEIGENFALVKTAPPRALIGVPLGQAKVRARYGITVTAFHRPGAGWSYTSLDTVIEDGDIILIAGESARVEEYSLMR</sequence>
<dbReference type="GO" id="GO:0006813">
    <property type="term" value="P:potassium ion transport"/>
    <property type="evidence" value="ECO:0007669"/>
    <property type="project" value="InterPro"/>
</dbReference>
<dbReference type="InterPro" id="IPR036291">
    <property type="entry name" value="NAD(P)-bd_dom_sf"/>
</dbReference>
<dbReference type="Pfam" id="PF02254">
    <property type="entry name" value="TrkA_N"/>
    <property type="match status" value="1"/>
</dbReference>
<dbReference type="GO" id="GO:0008324">
    <property type="term" value="F:monoatomic cation transmembrane transporter activity"/>
    <property type="evidence" value="ECO:0007669"/>
    <property type="project" value="InterPro"/>
</dbReference>
<accession>A0A4R9AGM0</accession>
<feature type="domain" description="RCK C-terminal" evidence="2">
    <location>
        <begin position="159"/>
        <end position="241"/>
    </location>
</feature>
<organism evidence="3 4">
    <name type="scientific">Cryobacterium suzukii</name>
    <dbReference type="NCBI Taxonomy" id="1259198"/>
    <lineage>
        <taxon>Bacteria</taxon>
        <taxon>Bacillati</taxon>
        <taxon>Actinomycetota</taxon>
        <taxon>Actinomycetes</taxon>
        <taxon>Micrococcales</taxon>
        <taxon>Microbacteriaceae</taxon>
        <taxon>Cryobacterium</taxon>
    </lineage>
</organism>
<dbReference type="Pfam" id="PF02080">
    <property type="entry name" value="TrkA_C"/>
    <property type="match status" value="1"/>
</dbReference>
<dbReference type="OrthoDB" id="9776294at2"/>
<dbReference type="Gene3D" id="3.30.70.1450">
    <property type="entry name" value="Regulator of K+ conductance, C-terminal domain"/>
    <property type="match status" value="1"/>
</dbReference>
<dbReference type="InterPro" id="IPR050721">
    <property type="entry name" value="Trk_Ktr_HKT_K-transport"/>
</dbReference>
<protein>
    <submittedName>
        <fullName evidence="3">TrkA family potassium uptake protein</fullName>
    </submittedName>
</protein>
<keyword evidence="4" id="KW-1185">Reference proteome</keyword>
<dbReference type="InterPro" id="IPR006037">
    <property type="entry name" value="RCK_C"/>
</dbReference>
<dbReference type="SUPFAM" id="SSF116726">
    <property type="entry name" value="TrkA C-terminal domain-like"/>
    <property type="match status" value="1"/>
</dbReference>
<dbReference type="SUPFAM" id="SSF51735">
    <property type="entry name" value="NAD(P)-binding Rossmann-fold domains"/>
    <property type="match status" value="1"/>
</dbReference>
<reference evidence="3 4" key="1">
    <citation type="submission" date="2019-03" db="EMBL/GenBank/DDBJ databases">
        <title>Genomics of glacier-inhabiting Cryobacterium strains.</title>
        <authorList>
            <person name="Liu Q."/>
            <person name="Xin Y.-H."/>
        </authorList>
    </citation>
    <scope>NUCLEOTIDE SEQUENCE [LARGE SCALE GENOMIC DNA]</scope>
    <source>
        <strain evidence="3 4">Sr39</strain>
    </source>
</reference>
<evidence type="ECO:0000259" key="1">
    <source>
        <dbReference type="PROSITE" id="PS51201"/>
    </source>
</evidence>
<dbReference type="Proteomes" id="UP000298170">
    <property type="component" value="Unassembled WGS sequence"/>
</dbReference>
<gene>
    <name evidence="3" type="ORF">E3T39_05780</name>
</gene>
<evidence type="ECO:0000259" key="2">
    <source>
        <dbReference type="PROSITE" id="PS51202"/>
    </source>
</evidence>